<gene>
    <name evidence="1" type="ORF">CR155_12715</name>
</gene>
<reference evidence="1 2" key="1">
    <citation type="submission" date="2017-10" db="EMBL/GenBank/DDBJ databases">
        <title>Two draft genome sequences of Pusillimonas sp. strains isolated from a nitrate- and radionuclide-contaminated groundwater in Russia.</title>
        <authorList>
            <person name="Grouzdev D.S."/>
            <person name="Tourova T.P."/>
            <person name="Goeva M.A."/>
            <person name="Babich T.L."/>
            <person name="Sokolova D.S."/>
            <person name="Abdullin R."/>
            <person name="Poltaraus A.B."/>
            <person name="Toshchakov S.V."/>
            <person name="Nazina T.N."/>
        </authorList>
    </citation>
    <scope>NUCLEOTIDE SEQUENCE [LARGE SCALE GENOMIC DNA]</scope>
    <source>
        <strain evidence="1 2">JR1/69-2-13</strain>
    </source>
</reference>
<name>A0A2N4UF62_9BURK</name>
<comment type="caution">
    <text evidence="1">The sequence shown here is derived from an EMBL/GenBank/DDBJ whole genome shotgun (WGS) entry which is preliminary data.</text>
</comment>
<dbReference type="Proteomes" id="UP000234328">
    <property type="component" value="Unassembled WGS sequence"/>
</dbReference>
<evidence type="ECO:0000313" key="1">
    <source>
        <dbReference type="EMBL" id="PLC53663.1"/>
    </source>
</evidence>
<evidence type="ECO:0000313" key="2">
    <source>
        <dbReference type="Proteomes" id="UP000234328"/>
    </source>
</evidence>
<accession>A0A2N4UF62</accession>
<dbReference type="EMBL" id="PDNV01000007">
    <property type="protein sequence ID" value="PLC53663.1"/>
    <property type="molecule type" value="Genomic_DNA"/>
</dbReference>
<sequence>MIVKLTCYRSDGRTLSNFARNLTAVFVQNVTGGVPIIDPYPCAYVKIARPFDQITVIPVSEATPNKGEPPGGGVRTGCICDLGRPADAPVRRRLRFLDEAWERGIAIACDAVRAAVVASPPAAPRHGQ</sequence>
<dbReference type="AlphaFoldDB" id="A0A2N4UF62"/>
<proteinExistence type="predicted"/>
<organism evidence="1 2">
    <name type="scientific">Pollutimonas nitritireducens</name>
    <dbReference type="NCBI Taxonomy" id="2045209"/>
    <lineage>
        <taxon>Bacteria</taxon>
        <taxon>Pseudomonadati</taxon>
        <taxon>Pseudomonadota</taxon>
        <taxon>Betaproteobacteria</taxon>
        <taxon>Burkholderiales</taxon>
        <taxon>Alcaligenaceae</taxon>
        <taxon>Pollutimonas</taxon>
    </lineage>
</organism>
<protein>
    <submittedName>
        <fullName evidence="1">Uncharacterized protein</fullName>
    </submittedName>
</protein>
<keyword evidence="2" id="KW-1185">Reference proteome</keyword>